<name>A0ABP7WXK9_9SPHI</name>
<organism evidence="1 2">
    <name type="scientific">Mucilaginibacter panaciglaebae</name>
    <dbReference type="NCBI Taxonomy" id="502331"/>
    <lineage>
        <taxon>Bacteria</taxon>
        <taxon>Pseudomonadati</taxon>
        <taxon>Bacteroidota</taxon>
        <taxon>Sphingobacteriia</taxon>
        <taxon>Sphingobacteriales</taxon>
        <taxon>Sphingobacteriaceae</taxon>
        <taxon>Mucilaginibacter</taxon>
    </lineage>
</organism>
<comment type="caution">
    <text evidence="1">The sequence shown here is derived from an EMBL/GenBank/DDBJ whole genome shotgun (WGS) entry which is preliminary data.</text>
</comment>
<protein>
    <submittedName>
        <fullName evidence="1">Uncharacterized protein</fullName>
    </submittedName>
</protein>
<evidence type="ECO:0000313" key="1">
    <source>
        <dbReference type="EMBL" id="GAA4099343.1"/>
    </source>
</evidence>
<sequence>MRYCLSFAILERTDQVPKQASAMKYLFILLTCLSLRVSAQTQLNFNKGFIESLDKWVAIKTPVDTIYGYGFIYMDVTAGLDSASGWFV</sequence>
<dbReference type="EMBL" id="BAABCV010000008">
    <property type="protein sequence ID" value="GAA4099343.1"/>
    <property type="molecule type" value="Genomic_DNA"/>
</dbReference>
<evidence type="ECO:0000313" key="2">
    <source>
        <dbReference type="Proteomes" id="UP001500841"/>
    </source>
</evidence>
<accession>A0ABP7WXK9</accession>
<proteinExistence type="predicted"/>
<dbReference type="Proteomes" id="UP001500841">
    <property type="component" value="Unassembled WGS sequence"/>
</dbReference>
<gene>
    <name evidence="1" type="ORF">GCM10022392_24390</name>
</gene>
<keyword evidence="2" id="KW-1185">Reference proteome</keyword>
<reference evidence="2" key="1">
    <citation type="journal article" date="2019" name="Int. J. Syst. Evol. Microbiol.">
        <title>The Global Catalogue of Microorganisms (GCM) 10K type strain sequencing project: providing services to taxonomists for standard genome sequencing and annotation.</title>
        <authorList>
            <consortium name="The Broad Institute Genomics Platform"/>
            <consortium name="The Broad Institute Genome Sequencing Center for Infectious Disease"/>
            <person name="Wu L."/>
            <person name="Ma J."/>
        </authorList>
    </citation>
    <scope>NUCLEOTIDE SEQUENCE [LARGE SCALE GENOMIC DNA]</scope>
    <source>
        <strain evidence="2">JCM 17085</strain>
    </source>
</reference>